<evidence type="ECO:0000313" key="5">
    <source>
        <dbReference type="EMBL" id="SFH38578.1"/>
    </source>
</evidence>
<dbReference type="EMBL" id="FOOX01000031">
    <property type="protein sequence ID" value="SFH38578.1"/>
    <property type="molecule type" value="Genomic_DNA"/>
</dbReference>
<dbReference type="OrthoDB" id="358252at2"/>
<name>A0A1I2ZL71_9FIRM</name>
<dbReference type="NCBIfam" id="NF005719">
    <property type="entry name" value="PRK07535.1"/>
    <property type="match status" value="1"/>
</dbReference>
<dbReference type="PANTHER" id="PTHR45833">
    <property type="entry name" value="METHIONINE SYNTHASE"/>
    <property type="match status" value="1"/>
</dbReference>
<dbReference type="Proteomes" id="UP000199337">
    <property type="component" value="Unassembled WGS sequence"/>
</dbReference>
<dbReference type="InterPro" id="IPR050554">
    <property type="entry name" value="Met_Synthase/Corrinoid"/>
</dbReference>
<evidence type="ECO:0000259" key="4">
    <source>
        <dbReference type="PROSITE" id="PS50972"/>
    </source>
</evidence>
<dbReference type="GO" id="GO:0008705">
    <property type="term" value="F:methionine synthase activity"/>
    <property type="evidence" value="ECO:0007669"/>
    <property type="project" value="TreeGrafter"/>
</dbReference>
<organism evidence="5 6">
    <name type="scientific">Desulfotruncus arcticus DSM 17038</name>
    <dbReference type="NCBI Taxonomy" id="1121424"/>
    <lineage>
        <taxon>Bacteria</taxon>
        <taxon>Bacillati</taxon>
        <taxon>Bacillota</taxon>
        <taxon>Clostridia</taxon>
        <taxon>Eubacteriales</taxon>
        <taxon>Desulfallaceae</taxon>
        <taxon>Desulfotruncus</taxon>
    </lineage>
</organism>
<dbReference type="Gene3D" id="3.20.20.20">
    <property type="entry name" value="Dihydropteroate synthase-like"/>
    <property type="match status" value="1"/>
</dbReference>
<sequence>MILIGERINGMFKDIREAIQNKDPEPVKYWAKRQQEKCAGYLDINTGPTVEKEDQPAVMEWLVKTAQEVSTLPCCIDSTNPDAIEAGLKVHKGKAMINSTTADQFKMDIYIPMAAKYNAAIIGLAMNEKGVPKSASDRIALAMEIVVNCDMHGVPMEDLYIDPLMLPCNVAQEHGVEVLETLRMIKTLADPAPRTTMGLSNASQRCTNRHLINRTFLIMSMACGLDSAIADVDDEDTLDAVAAANLLLNKDIYCDSFLKTFRSR</sequence>
<protein>
    <submittedName>
        <fullName evidence="5">Methyltetrahydrofolate--corrinoid iron-sulfur protein Co-methyltransferase</fullName>
    </submittedName>
</protein>
<evidence type="ECO:0000256" key="1">
    <source>
        <dbReference type="ARBA" id="ARBA00010398"/>
    </source>
</evidence>
<dbReference type="GO" id="GO:0042558">
    <property type="term" value="P:pteridine-containing compound metabolic process"/>
    <property type="evidence" value="ECO:0007669"/>
    <property type="project" value="InterPro"/>
</dbReference>
<dbReference type="GO" id="GO:0032259">
    <property type="term" value="P:methylation"/>
    <property type="evidence" value="ECO:0007669"/>
    <property type="project" value="UniProtKB-KW"/>
</dbReference>
<dbReference type="RefSeq" id="WP_092475965.1">
    <property type="nucleotide sequence ID" value="NZ_FOOX01000031.1"/>
</dbReference>
<evidence type="ECO:0000313" key="6">
    <source>
        <dbReference type="Proteomes" id="UP000199337"/>
    </source>
</evidence>
<accession>A0A1I2ZL71</accession>
<dbReference type="PROSITE" id="PS50972">
    <property type="entry name" value="PTERIN_BINDING"/>
    <property type="match status" value="1"/>
</dbReference>
<dbReference type="SUPFAM" id="SSF51717">
    <property type="entry name" value="Dihydropteroate synthetase-like"/>
    <property type="match status" value="1"/>
</dbReference>
<dbReference type="GO" id="GO:0005829">
    <property type="term" value="C:cytosol"/>
    <property type="evidence" value="ECO:0007669"/>
    <property type="project" value="TreeGrafter"/>
</dbReference>
<keyword evidence="6" id="KW-1185">Reference proteome</keyword>
<dbReference type="InterPro" id="IPR000489">
    <property type="entry name" value="Pterin-binding_dom"/>
</dbReference>
<proteinExistence type="inferred from homology"/>
<keyword evidence="3 5" id="KW-0808">Transferase</keyword>
<evidence type="ECO:0000256" key="3">
    <source>
        <dbReference type="ARBA" id="ARBA00022679"/>
    </source>
</evidence>
<evidence type="ECO:0000256" key="2">
    <source>
        <dbReference type="ARBA" id="ARBA00022603"/>
    </source>
</evidence>
<keyword evidence="2 5" id="KW-0489">Methyltransferase</keyword>
<gene>
    <name evidence="5" type="ORF">SAMN05660649_05003</name>
</gene>
<dbReference type="STRING" id="341036.SAMN05660649_05003"/>
<dbReference type="Pfam" id="PF00809">
    <property type="entry name" value="Pterin_bind"/>
    <property type="match status" value="1"/>
</dbReference>
<feature type="domain" description="Pterin-binding" evidence="4">
    <location>
        <begin position="1"/>
        <end position="248"/>
    </location>
</feature>
<reference evidence="6" key="1">
    <citation type="submission" date="2016-10" db="EMBL/GenBank/DDBJ databases">
        <authorList>
            <person name="Varghese N."/>
            <person name="Submissions S."/>
        </authorList>
    </citation>
    <scope>NUCLEOTIDE SEQUENCE [LARGE SCALE GENOMIC DNA]</scope>
    <source>
        <strain evidence="6">DSM 17038</strain>
    </source>
</reference>
<dbReference type="InterPro" id="IPR011005">
    <property type="entry name" value="Dihydropteroate_synth-like_sf"/>
</dbReference>
<dbReference type="AlphaFoldDB" id="A0A1I2ZL71"/>
<comment type="similarity">
    <text evidence="1">Belongs to the vitamin-B12 dependent methionine synthase family.</text>
</comment>